<dbReference type="InterPro" id="IPR035965">
    <property type="entry name" value="PAS-like_dom_sf"/>
</dbReference>
<evidence type="ECO:0000256" key="7">
    <source>
        <dbReference type="ARBA" id="ARBA00029500"/>
    </source>
</evidence>
<dbReference type="InterPro" id="IPR025943">
    <property type="entry name" value="Sigma_54_int_dom_ATP-bd_2"/>
</dbReference>
<dbReference type="Proteomes" id="UP000516160">
    <property type="component" value="Chromosome"/>
</dbReference>
<evidence type="ECO:0000256" key="1">
    <source>
        <dbReference type="ARBA" id="ARBA00022741"/>
    </source>
</evidence>
<dbReference type="SMART" id="SM00382">
    <property type="entry name" value="AAA"/>
    <property type="match status" value="1"/>
</dbReference>
<dbReference type="RefSeq" id="WP_213168473.1">
    <property type="nucleotide sequence ID" value="NZ_CP058559.1"/>
</dbReference>
<dbReference type="Gene3D" id="1.10.8.60">
    <property type="match status" value="1"/>
</dbReference>
<dbReference type="Gene3D" id="3.30.450.20">
    <property type="entry name" value="PAS domain"/>
    <property type="match status" value="1"/>
</dbReference>
<evidence type="ECO:0000259" key="9">
    <source>
        <dbReference type="PROSITE" id="PS50112"/>
    </source>
</evidence>
<dbReference type="Pfam" id="PF00158">
    <property type="entry name" value="Sigma54_activat"/>
    <property type="match status" value="1"/>
</dbReference>
<dbReference type="InterPro" id="IPR030828">
    <property type="entry name" value="HTH_TyrR"/>
</dbReference>
<dbReference type="CDD" id="cd00009">
    <property type="entry name" value="AAA"/>
    <property type="match status" value="1"/>
</dbReference>
<feature type="domain" description="PAS" evidence="9">
    <location>
        <begin position="19"/>
        <end position="65"/>
    </location>
</feature>
<dbReference type="InterPro" id="IPR058031">
    <property type="entry name" value="AAA_lid_NorR"/>
</dbReference>
<evidence type="ECO:0000256" key="6">
    <source>
        <dbReference type="ARBA" id="ARBA00023163"/>
    </source>
</evidence>
<keyword evidence="1" id="KW-0547">Nucleotide-binding</keyword>
<keyword evidence="5" id="KW-0238">DNA-binding</keyword>
<gene>
    <name evidence="10" type="ORF">HYG86_07430</name>
</gene>
<keyword evidence="6" id="KW-0804">Transcription</keyword>
<dbReference type="Gene3D" id="1.10.10.60">
    <property type="entry name" value="Homeodomain-like"/>
    <property type="match status" value="1"/>
</dbReference>
<evidence type="ECO:0000256" key="2">
    <source>
        <dbReference type="ARBA" id="ARBA00022797"/>
    </source>
</evidence>
<dbReference type="PANTHER" id="PTHR32071:SF57">
    <property type="entry name" value="C4-DICARBOXYLATE TRANSPORT TRANSCRIPTIONAL REGULATORY PROTEIN DCTD"/>
    <property type="match status" value="1"/>
</dbReference>
<evidence type="ECO:0000259" key="8">
    <source>
        <dbReference type="PROSITE" id="PS50045"/>
    </source>
</evidence>
<dbReference type="InterPro" id="IPR009057">
    <property type="entry name" value="Homeodomain-like_sf"/>
</dbReference>
<keyword evidence="4" id="KW-0805">Transcription regulation</keyword>
<keyword evidence="11" id="KW-1185">Reference proteome</keyword>
<dbReference type="Pfam" id="PF18024">
    <property type="entry name" value="HTH_50"/>
    <property type="match status" value="1"/>
</dbReference>
<protein>
    <recommendedName>
        <fullName evidence="7">HTH-type transcriptional regulatory protein TyrR</fullName>
    </recommendedName>
</protein>
<dbReference type="InterPro" id="IPR002078">
    <property type="entry name" value="Sigma_54_int"/>
</dbReference>
<dbReference type="SUPFAM" id="SSF52540">
    <property type="entry name" value="P-loop containing nucleoside triphosphate hydrolases"/>
    <property type="match status" value="1"/>
</dbReference>
<dbReference type="SMART" id="SM00091">
    <property type="entry name" value="PAS"/>
    <property type="match status" value="1"/>
</dbReference>
<keyword evidence="3" id="KW-0067">ATP-binding</keyword>
<dbReference type="CDD" id="cd00130">
    <property type="entry name" value="PAS"/>
    <property type="match status" value="1"/>
</dbReference>
<dbReference type="PROSITE" id="PS00688">
    <property type="entry name" value="SIGMA54_INTERACT_3"/>
    <property type="match status" value="1"/>
</dbReference>
<dbReference type="AlphaFoldDB" id="A0A7G9W7G4"/>
<dbReference type="GO" id="GO:0003677">
    <property type="term" value="F:DNA binding"/>
    <property type="evidence" value="ECO:0007669"/>
    <property type="project" value="UniProtKB-KW"/>
</dbReference>
<sequence length="464" mass="52337">MTRAKVTHLNENRKLNDLANSSYSGLFRYLIDGVLVVNSLGLIEYMNPAYEEMFGVTNFALKGKSIYQTPNDEIVLTSLKSKKPIDGFLHHPYKKKRISVTSSLLMQGNSFGGVIVIYREEKAESISSEEYGKPNEETRYLPKAFEGVIGNSKSIKNILYISEKAAKSNATVLITGETGCGKGLFAEAIHKASKQSSMPFVKINCGAIPYDLLESELFGHEQGAFTGAVKRKIGKFEQANGGTIFLDEIGDMPMNMQVKVLRIIQEKEFERVGGNESIQCDVRIIAATHRDLRELIENGSFREDLYYRLNVIPIHVPSLRERKEDIIELTYHYMRKIHKETGVPMKALEHEVELAFYSYQWPGNIRELKNLIERLMVLVEGDIIGINDIPKEVSNIFRVNRDSIINTSLINNNSKGEIATLDEYEREIIKNALNKFGSFNKAAKALGVTHKTVAAKARKYNIVE</sequence>
<keyword evidence="2" id="KW-0058">Aromatic hydrocarbons catabolism</keyword>
<dbReference type="SUPFAM" id="SSF55785">
    <property type="entry name" value="PYP-like sensor domain (PAS domain)"/>
    <property type="match status" value="1"/>
</dbReference>
<dbReference type="InterPro" id="IPR000014">
    <property type="entry name" value="PAS"/>
</dbReference>
<dbReference type="GO" id="GO:0006355">
    <property type="term" value="P:regulation of DNA-templated transcription"/>
    <property type="evidence" value="ECO:0007669"/>
    <property type="project" value="InterPro"/>
</dbReference>
<dbReference type="InterPro" id="IPR003593">
    <property type="entry name" value="AAA+_ATPase"/>
</dbReference>
<evidence type="ECO:0000256" key="5">
    <source>
        <dbReference type="ARBA" id="ARBA00023125"/>
    </source>
</evidence>
<dbReference type="PROSITE" id="PS50045">
    <property type="entry name" value="SIGMA54_INTERACT_4"/>
    <property type="match status" value="1"/>
</dbReference>
<dbReference type="KEGG" id="acae:HYG86_07430"/>
<dbReference type="Pfam" id="PF25601">
    <property type="entry name" value="AAA_lid_14"/>
    <property type="match status" value="1"/>
</dbReference>
<dbReference type="FunFam" id="3.40.50.300:FF:000006">
    <property type="entry name" value="DNA-binding transcriptional regulator NtrC"/>
    <property type="match status" value="1"/>
</dbReference>
<accession>A0A7G9W7G4</accession>
<dbReference type="InterPro" id="IPR025944">
    <property type="entry name" value="Sigma_54_int_dom_CS"/>
</dbReference>
<feature type="domain" description="Sigma-54 factor interaction" evidence="8">
    <location>
        <begin position="148"/>
        <end position="377"/>
    </location>
</feature>
<dbReference type="PROSITE" id="PS00676">
    <property type="entry name" value="SIGMA54_INTERACT_2"/>
    <property type="match status" value="1"/>
</dbReference>
<organism evidence="10 11">
    <name type="scientific">Alkalicella caledoniensis</name>
    <dbReference type="NCBI Taxonomy" id="2731377"/>
    <lineage>
        <taxon>Bacteria</taxon>
        <taxon>Bacillati</taxon>
        <taxon>Bacillota</taxon>
        <taxon>Clostridia</taxon>
        <taxon>Eubacteriales</taxon>
        <taxon>Proteinivoracaceae</taxon>
        <taxon>Alkalicella</taxon>
    </lineage>
</organism>
<evidence type="ECO:0000256" key="3">
    <source>
        <dbReference type="ARBA" id="ARBA00022840"/>
    </source>
</evidence>
<dbReference type="Gene3D" id="3.40.50.300">
    <property type="entry name" value="P-loop containing nucleotide triphosphate hydrolases"/>
    <property type="match status" value="1"/>
</dbReference>
<dbReference type="GO" id="GO:0005524">
    <property type="term" value="F:ATP binding"/>
    <property type="evidence" value="ECO:0007669"/>
    <property type="project" value="UniProtKB-KW"/>
</dbReference>
<dbReference type="PANTHER" id="PTHR32071">
    <property type="entry name" value="TRANSCRIPTIONAL REGULATORY PROTEIN"/>
    <property type="match status" value="1"/>
</dbReference>
<evidence type="ECO:0000256" key="4">
    <source>
        <dbReference type="ARBA" id="ARBA00023015"/>
    </source>
</evidence>
<dbReference type="PROSITE" id="PS50112">
    <property type="entry name" value="PAS"/>
    <property type="match status" value="1"/>
</dbReference>
<dbReference type="InterPro" id="IPR027417">
    <property type="entry name" value="P-loop_NTPase"/>
</dbReference>
<evidence type="ECO:0000313" key="11">
    <source>
        <dbReference type="Proteomes" id="UP000516160"/>
    </source>
</evidence>
<name>A0A7G9W7G4_ALKCA</name>
<evidence type="ECO:0000313" key="10">
    <source>
        <dbReference type="EMBL" id="QNO14626.1"/>
    </source>
</evidence>
<dbReference type="SUPFAM" id="SSF46689">
    <property type="entry name" value="Homeodomain-like"/>
    <property type="match status" value="1"/>
</dbReference>
<dbReference type="Pfam" id="PF13188">
    <property type="entry name" value="PAS_8"/>
    <property type="match status" value="1"/>
</dbReference>
<proteinExistence type="predicted"/>
<reference evidence="10 11" key="1">
    <citation type="submission" date="2020-07" db="EMBL/GenBank/DDBJ databases">
        <title>Alkalicella. sp. LB2 genome.</title>
        <authorList>
            <person name="Postec A."/>
            <person name="Quemeneur M."/>
        </authorList>
    </citation>
    <scope>NUCLEOTIDE SEQUENCE [LARGE SCALE GENOMIC DNA]</scope>
    <source>
        <strain evidence="10 11">LB2</strain>
    </source>
</reference>
<dbReference type="EMBL" id="CP058559">
    <property type="protein sequence ID" value="QNO14626.1"/>
    <property type="molecule type" value="Genomic_DNA"/>
</dbReference>